<evidence type="ECO:0000256" key="1">
    <source>
        <dbReference type="SAM" id="Phobius"/>
    </source>
</evidence>
<gene>
    <name evidence="2" type="ORF">AcetOrient_orf01980</name>
</gene>
<evidence type="ECO:0000313" key="3">
    <source>
        <dbReference type="Proteomes" id="UP000270034"/>
    </source>
</evidence>
<organism evidence="2 3">
    <name type="scientific">Acetobacter orientalis</name>
    <dbReference type="NCBI Taxonomy" id="146474"/>
    <lineage>
        <taxon>Bacteria</taxon>
        <taxon>Pseudomonadati</taxon>
        <taxon>Pseudomonadota</taxon>
        <taxon>Alphaproteobacteria</taxon>
        <taxon>Acetobacterales</taxon>
        <taxon>Acetobacteraceae</taxon>
        <taxon>Acetobacter</taxon>
    </lineage>
</organism>
<dbReference type="AlphaFoldDB" id="A0A2Z5ZH68"/>
<dbReference type="Proteomes" id="UP000270034">
    <property type="component" value="Chromosome"/>
</dbReference>
<reference evidence="2 3" key="1">
    <citation type="submission" date="2018-02" db="EMBL/GenBank/DDBJ databases">
        <title>Acetobacter orientalis genome.</title>
        <authorList>
            <person name="Nakashima N."/>
            <person name="Tamura T."/>
        </authorList>
    </citation>
    <scope>NUCLEOTIDE SEQUENCE [LARGE SCALE GENOMIC DNA]</scope>
    <source>
        <strain evidence="2 3">FAN1</strain>
    </source>
</reference>
<protein>
    <submittedName>
        <fullName evidence="2">Histone acetyltransferase HAC1-like isoform X4</fullName>
    </submittedName>
</protein>
<dbReference type="GO" id="GO:0016740">
    <property type="term" value="F:transferase activity"/>
    <property type="evidence" value="ECO:0007669"/>
    <property type="project" value="UniProtKB-KW"/>
</dbReference>
<dbReference type="KEGG" id="aot:AcetOri_orf01980"/>
<feature type="transmembrane region" description="Helical" evidence="1">
    <location>
        <begin position="7"/>
        <end position="31"/>
    </location>
</feature>
<dbReference type="EMBL" id="AP018515">
    <property type="protein sequence ID" value="BBC79669.1"/>
    <property type="molecule type" value="Genomic_DNA"/>
</dbReference>
<keyword evidence="2" id="KW-0808">Transferase</keyword>
<keyword evidence="1" id="KW-0472">Membrane</keyword>
<accession>A0A2Z5ZH68</accession>
<keyword evidence="1" id="KW-1133">Transmembrane helix</keyword>
<sequence length="54" mass="5816">MKRARSAVVNIVLSGAGIPSSGLNALLGVLIRCECIMAEKLFIIYKNSLLILEL</sequence>
<proteinExistence type="predicted"/>
<name>A0A2Z5ZH68_9PROT</name>
<keyword evidence="1" id="KW-0812">Transmembrane</keyword>
<evidence type="ECO:0000313" key="2">
    <source>
        <dbReference type="EMBL" id="BBC79669.1"/>
    </source>
</evidence>